<name>A0A9J7JUR7_CRIGR</name>
<keyword evidence="3" id="KW-1185">Reference proteome</keyword>
<dbReference type="RefSeq" id="XP_035293309.1">
    <property type="nucleotide sequence ID" value="XM_035437418.1"/>
</dbReference>
<sequence length="392" mass="44324">MYRRQPAAGTPVYVPKGWTDRAASRRSTPLLPRLFTSDSRTRGSAGAWWQNSDRLPYLSPGVPYGPRSRGTLRTLVLPPLPYSTARGAGARGTRQPAVSVGTLLGQFLPTKFRDFLHHLRTKYTEPQAHPPSAPQYPKGASEHYPGLRNPSCSFYPGLRNPSCSFLPDLWDQPSHSEDSFKKKPTAGLPRGEFITARKANALSREGLRTRRRNCPFRVRFEDETLQDTALRYWERSRAFRQNIFPCEQTALPSMSVSERVLGSVGRWLESLPRALRPRAQDTVAGSSFWNCPRVAAQEPQIYFSEDANMSSRLPFIHRATAIRPRGGLRTFLDTPNSVEQGILSWLVINSTQPQTWINPCLKQTRSHYLSLRKWKNNFFLSSVPEASLSTIL</sequence>
<feature type="region of interest" description="Disordered" evidence="1">
    <location>
        <begin position="123"/>
        <end position="142"/>
    </location>
</feature>
<evidence type="ECO:0000256" key="1">
    <source>
        <dbReference type="SAM" id="MobiDB-lite"/>
    </source>
</evidence>
<dbReference type="RefSeq" id="XP_027278998.1">
    <property type="nucleotide sequence ID" value="XM_027423197.2"/>
</dbReference>
<dbReference type="PANTHER" id="PTHR36865:SF1">
    <property type="entry name" value="RIKEN CDNA 1700001O22 GENE"/>
    <property type="match status" value="1"/>
</dbReference>
<dbReference type="GeneID" id="100772028"/>
<accession>A0A9J7JUR7</accession>
<gene>
    <name evidence="4 5 6" type="primary">CUNH9orf50</name>
</gene>
<dbReference type="RefSeq" id="XP_035293310.1">
    <property type="nucleotide sequence ID" value="XM_035437419.1"/>
</dbReference>
<evidence type="ECO:0000313" key="3">
    <source>
        <dbReference type="Proteomes" id="UP001108280"/>
    </source>
</evidence>
<reference evidence="3" key="2">
    <citation type="journal article" date="2020" name="Biotechnol. Bioeng.">
        <title>Chromosome-scale scaffolds for the Chinese hamster reference genome assembly to facilitate the study of the CHO epigenome.</title>
        <authorList>
            <person name="Hilliard W."/>
            <person name="MacDonald M."/>
            <person name="Lee K.H."/>
        </authorList>
    </citation>
    <scope>NUCLEOTIDE SEQUENCE [LARGE SCALE GENOMIC DNA]</scope>
    <source>
        <strain evidence="3">17A/GY</strain>
    </source>
</reference>
<evidence type="ECO:0000313" key="5">
    <source>
        <dbReference type="RefSeq" id="XP_027278999.1"/>
    </source>
</evidence>
<evidence type="ECO:0000313" key="6">
    <source>
        <dbReference type="RefSeq" id="XP_035302527.1"/>
    </source>
</evidence>
<proteinExistence type="predicted"/>
<dbReference type="RefSeq" id="XP_027240957.1">
    <property type="nucleotide sequence ID" value="XM_027385156.2"/>
</dbReference>
<dbReference type="InterPro" id="IPR032756">
    <property type="entry name" value="DUF4685"/>
</dbReference>
<dbReference type="RefSeq" id="XP_027240956.1">
    <property type="nucleotide sequence ID" value="XM_027385155.2"/>
</dbReference>
<reference evidence="3" key="1">
    <citation type="journal article" date="2018" name="Biotechnol. Bioeng.">
        <title>A reference genome of the Chinese hamster based on a hybrid assembly strategy.</title>
        <authorList>
            <person name="Rupp O."/>
            <person name="MacDonald M.L."/>
            <person name="Li S."/>
            <person name="Dhiman H."/>
            <person name="Polson S."/>
            <person name="Griep S."/>
            <person name="Heffner K."/>
            <person name="Hernandez I."/>
            <person name="Brinkrolf K."/>
            <person name="Jadhav V."/>
            <person name="Samoudi M."/>
            <person name="Hao H."/>
            <person name="Kingham B."/>
            <person name="Goesmann A."/>
            <person name="Betenbaugh M.J."/>
            <person name="Lewis N.E."/>
            <person name="Borth N."/>
            <person name="Lee K.H."/>
        </authorList>
    </citation>
    <scope>NUCLEOTIDE SEQUENCE [LARGE SCALE GENOMIC DNA]</scope>
    <source>
        <strain evidence="3">17A/GY</strain>
    </source>
</reference>
<feature type="domain" description="DUF4685" evidence="2">
    <location>
        <begin position="200"/>
        <end position="243"/>
    </location>
</feature>
<protein>
    <submittedName>
        <fullName evidence="4 5">Uncharacterized protein C9orf50 homolog isoform X1</fullName>
    </submittedName>
</protein>
<reference evidence="4 5" key="3">
    <citation type="submission" date="2025-04" db="UniProtKB">
        <authorList>
            <consortium name="RefSeq"/>
        </authorList>
    </citation>
    <scope>IDENTIFICATION</scope>
    <source>
        <strain evidence="4 5">17A/GY</strain>
        <tissue evidence="4 5">Liver</tissue>
    </source>
</reference>
<dbReference type="RefSeq" id="XP_027278999.1">
    <property type="nucleotide sequence ID" value="XM_027423198.2"/>
</dbReference>
<dbReference type="PANTHER" id="PTHR36865">
    <property type="entry name" value="RIKEN CDNA 1700001O22 GENE"/>
    <property type="match status" value="1"/>
</dbReference>
<evidence type="ECO:0000313" key="4">
    <source>
        <dbReference type="RefSeq" id="XP_027278998.1"/>
    </source>
</evidence>
<organism evidence="3 5">
    <name type="scientific">Cricetulus griseus</name>
    <name type="common">Chinese hamster</name>
    <name type="synonym">Cricetulus barabensis griseus</name>
    <dbReference type="NCBI Taxonomy" id="10029"/>
    <lineage>
        <taxon>Eukaryota</taxon>
        <taxon>Metazoa</taxon>
        <taxon>Chordata</taxon>
        <taxon>Craniata</taxon>
        <taxon>Vertebrata</taxon>
        <taxon>Euteleostomi</taxon>
        <taxon>Mammalia</taxon>
        <taxon>Eutheria</taxon>
        <taxon>Euarchontoglires</taxon>
        <taxon>Glires</taxon>
        <taxon>Rodentia</taxon>
        <taxon>Myomorpha</taxon>
        <taxon>Muroidea</taxon>
        <taxon>Cricetidae</taxon>
        <taxon>Cricetinae</taxon>
        <taxon>Cricetulus</taxon>
    </lineage>
</organism>
<dbReference type="Pfam" id="PF15737">
    <property type="entry name" value="DUF4685"/>
    <property type="match status" value="1"/>
</dbReference>
<dbReference type="RefSeq" id="XP_035302527.1">
    <property type="nucleotide sequence ID" value="XM_035446636.1"/>
</dbReference>
<dbReference type="Proteomes" id="UP001108280">
    <property type="component" value="Chromosome 6"/>
</dbReference>
<dbReference type="KEGG" id="cge:100772028"/>
<dbReference type="CTD" id="101663964"/>
<dbReference type="AlphaFoldDB" id="A0A9J7JUR7"/>
<dbReference type="OrthoDB" id="9837695at2759"/>
<evidence type="ECO:0000259" key="2">
    <source>
        <dbReference type="Pfam" id="PF15737"/>
    </source>
</evidence>